<feature type="compositionally biased region" description="Polar residues" evidence="2">
    <location>
        <begin position="1315"/>
        <end position="1324"/>
    </location>
</feature>
<accession>A0A9W8YXG6</accession>
<feature type="compositionally biased region" description="Low complexity" evidence="2">
    <location>
        <begin position="1259"/>
        <end position="1269"/>
    </location>
</feature>
<feature type="compositionally biased region" description="Polar residues" evidence="2">
    <location>
        <begin position="1163"/>
        <end position="1173"/>
    </location>
</feature>
<protein>
    <submittedName>
        <fullName evidence="3">Uncharacterized protein</fullName>
    </submittedName>
</protein>
<feature type="compositionally biased region" description="Basic and acidic residues" evidence="2">
    <location>
        <begin position="171"/>
        <end position="184"/>
    </location>
</feature>
<dbReference type="PANTHER" id="PTHR18867:SF12">
    <property type="entry name" value="DNA REPAIR PROTEIN RAD50"/>
    <property type="match status" value="1"/>
</dbReference>
<dbReference type="GO" id="GO:0043047">
    <property type="term" value="F:single-stranded telomeric DNA binding"/>
    <property type="evidence" value="ECO:0007669"/>
    <property type="project" value="TreeGrafter"/>
</dbReference>
<dbReference type="PANTHER" id="PTHR18867">
    <property type="entry name" value="RAD50"/>
    <property type="match status" value="1"/>
</dbReference>
<feature type="compositionally biased region" description="Basic and acidic residues" evidence="2">
    <location>
        <begin position="1301"/>
        <end position="1314"/>
    </location>
</feature>
<organism evidence="3 4">
    <name type="scientific">Gnomoniopsis smithogilvyi</name>
    <dbReference type="NCBI Taxonomy" id="1191159"/>
    <lineage>
        <taxon>Eukaryota</taxon>
        <taxon>Fungi</taxon>
        <taxon>Dikarya</taxon>
        <taxon>Ascomycota</taxon>
        <taxon>Pezizomycotina</taxon>
        <taxon>Sordariomycetes</taxon>
        <taxon>Sordariomycetidae</taxon>
        <taxon>Diaporthales</taxon>
        <taxon>Gnomoniaceae</taxon>
        <taxon>Gnomoniopsis</taxon>
    </lineage>
</organism>
<feature type="region of interest" description="Disordered" evidence="2">
    <location>
        <begin position="1"/>
        <end position="55"/>
    </location>
</feature>
<dbReference type="GO" id="GO:0000794">
    <property type="term" value="C:condensed nuclear chromosome"/>
    <property type="evidence" value="ECO:0007669"/>
    <property type="project" value="TreeGrafter"/>
</dbReference>
<dbReference type="GO" id="GO:0051880">
    <property type="term" value="F:G-quadruplex DNA binding"/>
    <property type="evidence" value="ECO:0007669"/>
    <property type="project" value="TreeGrafter"/>
</dbReference>
<feature type="compositionally biased region" description="Polar residues" evidence="2">
    <location>
        <begin position="40"/>
        <end position="54"/>
    </location>
</feature>
<dbReference type="Proteomes" id="UP001140453">
    <property type="component" value="Unassembled WGS sequence"/>
</dbReference>
<feature type="coiled-coil region" evidence="1">
    <location>
        <begin position="510"/>
        <end position="576"/>
    </location>
</feature>
<feature type="compositionally biased region" description="Low complexity" evidence="2">
    <location>
        <begin position="315"/>
        <end position="328"/>
    </location>
</feature>
<feature type="region of interest" description="Disordered" evidence="2">
    <location>
        <begin position="1103"/>
        <end position="1135"/>
    </location>
</feature>
<feature type="region of interest" description="Disordered" evidence="2">
    <location>
        <begin position="84"/>
        <end position="111"/>
    </location>
</feature>
<feature type="region of interest" description="Disordered" evidence="2">
    <location>
        <begin position="129"/>
        <end position="228"/>
    </location>
</feature>
<dbReference type="GO" id="GO:0003691">
    <property type="term" value="F:double-stranded telomeric DNA binding"/>
    <property type="evidence" value="ECO:0007669"/>
    <property type="project" value="TreeGrafter"/>
</dbReference>
<feature type="region of interest" description="Disordered" evidence="2">
    <location>
        <begin position="257"/>
        <end position="373"/>
    </location>
</feature>
<sequence>MDHPSSKSPDPADCAFEVGTAEESQQSITLQNALERLPDTQETSQGSQQVSPEGNTICAAPLILRPTQPDADDLSVGFSYDKPSVVKPGQFSGRKQPIPIVKPSADGSFLPNAPHIDQAADIRGAANVKANPSMPTHLSPPRDESTTQEPPRTRVDQNSNLPVHSHQAAHIMKDDQRPRIEGHMRTTASLPRQKHPFTDHQPSYRALEPHKQNPTTGNSLQDSIEDEHRGSFPKNNLIVTKAADVQQDLQCHPVKSSTINATQRKPRTSFQNDISVSSARPPRSMPGSSPRATLIHRPTRANSRHTSRLSTPAARSRSSGSVCRSSHSIIKSNSKAKRTSRTAHISSSSLSPSCNTNRGEETPSMKQRPKGTPAEALQDLFHQKLVTTAADLANCLNDKFADIGAEVDQHLQTFSDLKKGMNKQRNDLSRYKECILGKDNKIQQLEQHCENLVAQLDITRQELDARSSKVSRLEEKCRSYRTFLNNAITEQQELYKATKAKCDGAITKIHEEERKRLVLQEQERKKVEDTRDKMNQLVQLTVNEYRQKEREFHNQIKDLNQRVQERDADVARERETAQALIVQNGSIDNIHNTLKTLGQQIEHVATKVNEVAAQQSQPDGRPAKEVNIKLDQIVQFLRILDEQTPSTAQLSKEMRELNEKTVASISEKLEPINAAQVHAKTSLDALTSGVEACMNDVWEELDERQTMLETLYLKQEAGREERVGALQRDMKELEKDLAHQDQLLLQSEQDLQQREATIAKLQLDIADLAKNKEQTLAELNQMDQLREDYAKMTEEAACRASLASDLENKLQETTTQLVREEQDHQKHIEELQRLMEQQVADAIAAQVEAVEAAQQDAMVKMNETKAGIDARLAQALKERATLQNELDEAKLKMIEMEAESSRISGTATDLKKELQSSRAEVAKGKQTANLKDAEQQTAIDQQLKLIHELRTKLANAEGSFNTLCNNTKSYDRAAQTILRSMQDWTKNYATIIANFRDLKKNVNKDAILKDINSKLRPLVELQLLQTAVSEYCQTQKEAAQLLSEDSATAKTATSVLPSLGSVSMAAGRLVDRMRRVTVMSPASNASSPQPPSVRIEQERRRIEEQPKSILKLVPQIQHDGEDDARREEDARRELLSNTSINRGLYNRPVAGRKSQTGQLVASLSQRTPSTLSGSDGAVARGAGNAPGIKRKQSSEQEPGTAEGRSVKRKALANSMVGFSSPPEYAKNQPDLDPVPCAPRKAGWKDMVEEEQPSSPPPSQSSQEQSQRQSAIIRSQKKNGGSILTRGRPFKGNDPLSMFFEHPYKDGGIREKAESQESFMHSQDIGNERDFRNSSRFSFGP</sequence>
<feature type="compositionally biased region" description="Basic and acidic residues" evidence="2">
    <location>
        <begin position="1123"/>
        <end position="1134"/>
    </location>
</feature>
<evidence type="ECO:0000256" key="1">
    <source>
        <dbReference type="SAM" id="Coils"/>
    </source>
</evidence>
<proteinExistence type="predicted"/>
<feature type="compositionally biased region" description="Low complexity" evidence="2">
    <location>
        <begin position="277"/>
        <end position="291"/>
    </location>
</feature>
<feature type="region of interest" description="Disordered" evidence="2">
    <location>
        <begin position="1163"/>
        <end position="1340"/>
    </location>
</feature>
<feature type="region of interest" description="Disordered" evidence="2">
    <location>
        <begin position="1079"/>
        <end position="1098"/>
    </location>
</feature>
<reference evidence="3" key="1">
    <citation type="submission" date="2022-10" db="EMBL/GenBank/DDBJ databases">
        <title>Tapping the CABI collections for fungal endophytes: first genome assemblies for Collariella, Neodidymelliopsis, Ascochyta clinopodiicola, Didymella pomorum, Didymosphaeria variabile, Neocosmospora piperis and Neocucurbitaria cava.</title>
        <authorList>
            <person name="Hill R."/>
        </authorList>
    </citation>
    <scope>NUCLEOTIDE SEQUENCE</scope>
    <source>
        <strain evidence="3">IMI 355082</strain>
    </source>
</reference>
<feature type="compositionally biased region" description="Polar residues" evidence="2">
    <location>
        <begin position="22"/>
        <end position="32"/>
    </location>
</feature>
<feature type="compositionally biased region" description="Basic residues" evidence="2">
    <location>
        <begin position="297"/>
        <end position="307"/>
    </location>
</feature>
<dbReference type="GO" id="GO:0007004">
    <property type="term" value="P:telomere maintenance via telomerase"/>
    <property type="evidence" value="ECO:0007669"/>
    <property type="project" value="TreeGrafter"/>
</dbReference>
<feature type="compositionally biased region" description="Polar residues" evidence="2">
    <location>
        <begin position="212"/>
        <end position="222"/>
    </location>
</feature>
<evidence type="ECO:0000313" key="4">
    <source>
        <dbReference type="Proteomes" id="UP001140453"/>
    </source>
</evidence>
<keyword evidence="4" id="KW-1185">Reference proteome</keyword>
<dbReference type="GO" id="GO:0030870">
    <property type="term" value="C:Mre11 complex"/>
    <property type="evidence" value="ECO:0007669"/>
    <property type="project" value="TreeGrafter"/>
</dbReference>
<gene>
    <name evidence="3" type="ORF">N0V93_002911</name>
</gene>
<dbReference type="GO" id="GO:0070192">
    <property type="term" value="P:chromosome organization involved in meiotic cell cycle"/>
    <property type="evidence" value="ECO:0007669"/>
    <property type="project" value="TreeGrafter"/>
</dbReference>
<name>A0A9W8YXG6_9PEZI</name>
<feature type="coiled-coil region" evidence="1">
    <location>
        <begin position="716"/>
        <end position="899"/>
    </location>
</feature>
<feature type="coiled-coil region" evidence="1">
    <location>
        <begin position="442"/>
        <end position="476"/>
    </location>
</feature>
<dbReference type="EMBL" id="JAPEVB010000002">
    <property type="protein sequence ID" value="KAJ4393696.1"/>
    <property type="molecule type" value="Genomic_DNA"/>
</dbReference>
<dbReference type="GO" id="GO:0006302">
    <property type="term" value="P:double-strand break repair"/>
    <property type="evidence" value="ECO:0007669"/>
    <property type="project" value="TreeGrafter"/>
</dbReference>
<feature type="compositionally biased region" description="Polar residues" evidence="2">
    <location>
        <begin position="257"/>
        <end position="276"/>
    </location>
</feature>
<dbReference type="GO" id="GO:0000722">
    <property type="term" value="P:telomere maintenance via recombination"/>
    <property type="evidence" value="ECO:0007669"/>
    <property type="project" value="TreeGrafter"/>
</dbReference>
<evidence type="ECO:0000256" key="2">
    <source>
        <dbReference type="SAM" id="MobiDB-lite"/>
    </source>
</evidence>
<keyword evidence="1" id="KW-0175">Coiled coil</keyword>
<feature type="compositionally biased region" description="Basic and acidic residues" evidence="2">
    <location>
        <begin position="140"/>
        <end position="155"/>
    </location>
</feature>
<dbReference type="OrthoDB" id="4848543at2759"/>
<evidence type="ECO:0000313" key="3">
    <source>
        <dbReference type="EMBL" id="KAJ4393696.1"/>
    </source>
</evidence>
<comment type="caution">
    <text evidence="3">The sequence shown here is derived from an EMBL/GenBank/DDBJ whole genome shotgun (WGS) entry which is preliminary data.</text>
</comment>